<organism evidence="2 3">
    <name type="scientific">Peribacillus simplex</name>
    <dbReference type="NCBI Taxonomy" id="1478"/>
    <lineage>
        <taxon>Bacteria</taxon>
        <taxon>Bacillati</taxon>
        <taxon>Bacillota</taxon>
        <taxon>Bacilli</taxon>
        <taxon>Bacillales</taxon>
        <taxon>Bacillaceae</taxon>
        <taxon>Peribacillus</taxon>
    </lineage>
</organism>
<protein>
    <submittedName>
        <fullName evidence="2">HNH endonuclease</fullName>
    </submittedName>
</protein>
<sequence>MNIKMNIDEILLFLDLMEKEKKTPLLDELKMMLYYLENYDEVKKFYKKVKENGYRLPNKFLAFSLVHFIENFEECIALKKEIYQNNTKRKYSDVFIQQILLSGTKEQAKETIEEAKGYGVLLKNTWADKYDSIREIIKRQEEWKRIIKEQLIENDNFPKIYNDFSRLKHKYFDNIPLEYIKGELSNRNQSQISVYTRSVFIKEYARRISNGVCQLCDKGAPFRDKHGNPFLEVHHIQYLSEGGSDSMENVVALCPNCHRRIHHLQLEADFKKVLEKAKINLNKNGE</sequence>
<name>A0A8B5Y3V1_9BACI</name>
<proteinExistence type="predicted"/>
<keyword evidence="2" id="KW-0540">Nuclease</keyword>
<dbReference type="Pfam" id="PF01844">
    <property type="entry name" value="HNH"/>
    <property type="match status" value="1"/>
</dbReference>
<dbReference type="GO" id="GO:0008270">
    <property type="term" value="F:zinc ion binding"/>
    <property type="evidence" value="ECO:0007669"/>
    <property type="project" value="InterPro"/>
</dbReference>
<dbReference type="InterPro" id="IPR003615">
    <property type="entry name" value="HNH_nuc"/>
</dbReference>
<dbReference type="RefSeq" id="WP_144476254.1">
    <property type="nucleotide sequence ID" value="NZ_VNKI01000001.1"/>
</dbReference>
<evidence type="ECO:0000259" key="1">
    <source>
        <dbReference type="SMART" id="SM00507"/>
    </source>
</evidence>
<keyword evidence="2" id="KW-0255">Endonuclease</keyword>
<dbReference type="GO" id="GO:0004519">
    <property type="term" value="F:endonuclease activity"/>
    <property type="evidence" value="ECO:0007669"/>
    <property type="project" value="UniProtKB-KW"/>
</dbReference>
<evidence type="ECO:0000313" key="3">
    <source>
        <dbReference type="Proteomes" id="UP000317770"/>
    </source>
</evidence>
<gene>
    <name evidence="2" type="ORF">FQP34_00165</name>
</gene>
<dbReference type="GO" id="GO:0003676">
    <property type="term" value="F:nucleic acid binding"/>
    <property type="evidence" value="ECO:0007669"/>
    <property type="project" value="InterPro"/>
</dbReference>
<dbReference type="Gene3D" id="1.10.30.50">
    <property type="match status" value="1"/>
</dbReference>
<dbReference type="CDD" id="cd00085">
    <property type="entry name" value="HNHc"/>
    <property type="match status" value="1"/>
</dbReference>
<dbReference type="Proteomes" id="UP000317770">
    <property type="component" value="Unassembled WGS sequence"/>
</dbReference>
<dbReference type="EMBL" id="VNKI01000001">
    <property type="protein sequence ID" value="TVX83707.1"/>
    <property type="molecule type" value="Genomic_DNA"/>
</dbReference>
<evidence type="ECO:0000313" key="2">
    <source>
        <dbReference type="EMBL" id="TVX83707.1"/>
    </source>
</evidence>
<keyword evidence="2" id="KW-0378">Hydrolase</keyword>
<dbReference type="SMART" id="SM00507">
    <property type="entry name" value="HNHc"/>
    <property type="match status" value="1"/>
</dbReference>
<comment type="caution">
    <text evidence="2">The sequence shown here is derived from an EMBL/GenBank/DDBJ whole genome shotgun (WGS) entry which is preliminary data.</text>
</comment>
<reference evidence="2 3" key="1">
    <citation type="submission" date="2019-07" db="EMBL/GenBank/DDBJ databases">
        <title>Genome assembly of Bacillus simplex strain GGC-P6A.</title>
        <authorList>
            <person name="Jennings M.E."/>
            <person name="Barton H.A."/>
        </authorList>
    </citation>
    <scope>NUCLEOTIDE SEQUENCE [LARGE SCALE GENOMIC DNA]</scope>
    <source>
        <strain evidence="2 3">GGC-P6A</strain>
    </source>
</reference>
<dbReference type="AlphaFoldDB" id="A0A8B5Y3V1"/>
<accession>A0A8B5Y3V1</accession>
<dbReference type="InterPro" id="IPR002711">
    <property type="entry name" value="HNH"/>
</dbReference>
<feature type="domain" description="HNH nuclease" evidence="1">
    <location>
        <begin position="200"/>
        <end position="259"/>
    </location>
</feature>